<organism evidence="1 2">
    <name type="scientific">Hymenobacter endophyticus</name>
    <dbReference type="NCBI Taxonomy" id="3076335"/>
    <lineage>
        <taxon>Bacteria</taxon>
        <taxon>Pseudomonadati</taxon>
        <taxon>Bacteroidota</taxon>
        <taxon>Cytophagia</taxon>
        <taxon>Cytophagales</taxon>
        <taxon>Hymenobacteraceae</taxon>
        <taxon>Hymenobacter</taxon>
    </lineage>
</organism>
<evidence type="ECO:0000313" key="2">
    <source>
        <dbReference type="Proteomes" id="UP001250698"/>
    </source>
</evidence>
<gene>
    <name evidence="1" type="ORF">ROI90_16525</name>
</gene>
<dbReference type="EMBL" id="JAWDJT010000012">
    <property type="protein sequence ID" value="MDU0372012.1"/>
    <property type="molecule type" value="Genomic_DNA"/>
</dbReference>
<evidence type="ECO:0000313" key="1">
    <source>
        <dbReference type="EMBL" id="MDU0372012.1"/>
    </source>
</evidence>
<sequence length="59" mass="6292">METNFISQTPSQPEATVDNYVANPLLSSPEADRFAAHCLLQVDAFLAEQAAAAAKMQPA</sequence>
<name>A0ABU3TL05_9BACT</name>
<comment type="caution">
    <text evidence="1">The sequence shown here is derived from an EMBL/GenBank/DDBJ whole genome shotgun (WGS) entry which is preliminary data.</text>
</comment>
<reference evidence="1 2" key="1">
    <citation type="submission" date="2023-10" db="EMBL/GenBank/DDBJ databases">
        <title>Hymenobacter endophyticus sp. nov., an isolate from the leaf tissues of wheat.</title>
        <authorList>
            <person name="Dai Y."/>
        </authorList>
    </citation>
    <scope>NUCLEOTIDE SEQUENCE [LARGE SCALE GENOMIC DNA]</scope>
    <source>
        <strain evidence="1 2">ZK17L-C2</strain>
    </source>
</reference>
<dbReference type="Proteomes" id="UP001250698">
    <property type="component" value="Unassembled WGS sequence"/>
</dbReference>
<proteinExistence type="predicted"/>
<keyword evidence="2" id="KW-1185">Reference proteome</keyword>
<accession>A0ABU3TL05</accession>
<protein>
    <submittedName>
        <fullName evidence="1">Uncharacterized protein</fullName>
    </submittedName>
</protein>
<dbReference type="RefSeq" id="WP_315999470.1">
    <property type="nucleotide sequence ID" value="NZ_JAWDJT010000012.1"/>
</dbReference>